<dbReference type="PROSITE" id="PS51729">
    <property type="entry name" value="GNAT_YJDJ"/>
    <property type="match status" value="1"/>
</dbReference>
<dbReference type="InterPro" id="IPR045057">
    <property type="entry name" value="Gcn5-rel_NAT"/>
</dbReference>
<dbReference type="EC" id="2.3.1.-" evidence="2"/>
<evidence type="ECO:0000259" key="1">
    <source>
        <dbReference type="PROSITE" id="PS51729"/>
    </source>
</evidence>
<dbReference type="EMBL" id="JAUYVI010000005">
    <property type="protein sequence ID" value="MDQ7249169.1"/>
    <property type="molecule type" value="Genomic_DNA"/>
</dbReference>
<dbReference type="PANTHER" id="PTHR31435:SF10">
    <property type="entry name" value="BSR4717 PROTEIN"/>
    <property type="match status" value="1"/>
</dbReference>
<dbReference type="Gene3D" id="3.40.630.30">
    <property type="match status" value="1"/>
</dbReference>
<dbReference type="SUPFAM" id="SSF55729">
    <property type="entry name" value="Acyl-CoA N-acyltransferases (Nat)"/>
    <property type="match status" value="1"/>
</dbReference>
<accession>A0ABU0YNA2</accession>
<dbReference type="Proteomes" id="UP001230156">
    <property type="component" value="Unassembled WGS sequence"/>
</dbReference>
<protein>
    <submittedName>
        <fullName evidence="2">GNAT family N-acetyltransferase</fullName>
        <ecNumber evidence="2">2.3.1.-</ecNumber>
    </submittedName>
</protein>
<reference evidence="3" key="1">
    <citation type="submission" date="2023-08" db="EMBL/GenBank/DDBJ databases">
        <title>Rhodospirillaceae gen. nov., a novel taxon isolated from the Yangtze River Yuezi River estuary sludge.</title>
        <authorList>
            <person name="Ruan L."/>
        </authorList>
    </citation>
    <scope>NUCLEOTIDE SEQUENCE [LARGE SCALE GENOMIC DNA]</scope>
    <source>
        <strain evidence="3">R-7</strain>
    </source>
</reference>
<keyword evidence="2" id="KW-0808">Transferase</keyword>
<proteinExistence type="predicted"/>
<dbReference type="PANTHER" id="PTHR31435">
    <property type="entry name" value="PROTEIN NATD1"/>
    <property type="match status" value="1"/>
</dbReference>
<dbReference type="InterPro" id="IPR016181">
    <property type="entry name" value="Acyl_CoA_acyltransferase"/>
</dbReference>
<name>A0ABU0YNA2_9PROT</name>
<dbReference type="GO" id="GO:0016746">
    <property type="term" value="F:acyltransferase activity"/>
    <property type="evidence" value="ECO:0007669"/>
    <property type="project" value="UniProtKB-KW"/>
</dbReference>
<keyword evidence="3" id="KW-1185">Reference proteome</keyword>
<keyword evidence="2" id="KW-0012">Acyltransferase</keyword>
<evidence type="ECO:0000313" key="2">
    <source>
        <dbReference type="EMBL" id="MDQ7249169.1"/>
    </source>
</evidence>
<evidence type="ECO:0000313" key="3">
    <source>
        <dbReference type="Proteomes" id="UP001230156"/>
    </source>
</evidence>
<dbReference type="RefSeq" id="WP_379956867.1">
    <property type="nucleotide sequence ID" value="NZ_JAUYVI010000005.1"/>
</dbReference>
<organism evidence="2 3">
    <name type="scientific">Dongia sedimenti</name>
    <dbReference type="NCBI Taxonomy" id="3064282"/>
    <lineage>
        <taxon>Bacteria</taxon>
        <taxon>Pseudomonadati</taxon>
        <taxon>Pseudomonadota</taxon>
        <taxon>Alphaproteobacteria</taxon>
        <taxon>Rhodospirillales</taxon>
        <taxon>Dongiaceae</taxon>
        <taxon>Dongia</taxon>
    </lineage>
</organism>
<comment type="caution">
    <text evidence="2">The sequence shown here is derived from an EMBL/GenBank/DDBJ whole genome shotgun (WGS) entry which is preliminary data.</text>
</comment>
<feature type="domain" description="N-acetyltransferase" evidence="1">
    <location>
        <begin position="6"/>
        <end position="91"/>
    </location>
</feature>
<dbReference type="Pfam" id="PF14542">
    <property type="entry name" value="Acetyltransf_CG"/>
    <property type="match status" value="1"/>
</dbReference>
<dbReference type="InterPro" id="IPR031165">
    <property type="entry name" value="GNAT_YJDJ"/>
</dbReference>
<sequence length="91" mass="9855">MADQVRDNPAESRFELMAAGQRAEAYYQIEGKVITFTHTDVPQVLSGQGVGSRLVKGALEQVRARGMKVASTCPFVSAYLGKHPEFGDLVA</sequence>
<gene>
    <name evidence="2" type="ORF">Q8A70_15890</name>
</gene>